<evidence type="ECO:0000313" key="12">
    <source>
        <dbReference type="Proteomes" id="UP000751190"/>
    </source>
</evidence>
<dbReference type="GO" id="GO:0005524">
    <property type="term" value="F:ATP binding"/>
    <property type="evidence" value="ECO:0007669"/>
    <property type="project" value="UniProtKB-KW"/>
</dbReference>
<dbReference type="PANTHER" id="PTHR24221:SF654">
    <property type="entry name" value="ATP-BINDING CASSETTE SUB-FAMILY B MEMBER 6"/>
    <property type="match status" value="1"/>
</dbReference>
<evidence type="ECO:0000256" key="4">
    <source>
        <dbReference type="ARBA" id="ARBA00022840"/>
    </source>
</evidence>
<dbReference type="Gene3D" id="1.20.1560.10">
    <property type="entry name" value="ABC transporter type 1, transmembrane domain"/>
    <property type="match status" value="1"/>
</dbReference>
<dbReference type="SMART" id="SM00382">
    <property type="entry name" value="AAA"/>
    <property type="match status" value="1"/>
</dbReference>
<comment type="caution">
    <text evidence="11">The sequence shown here is derived from an EMBL/GenBank/DDBJ whole genome shotgun (WGS) entry which is preliminary data.</text>
</comment>
<dbReference type="PANTHER" id="PTHR24221">
    <property type="entry name" value="ATP-BINDING CASSETTE SUB-FAMILY B"/>
    <property type="match status" value="1"/>
</dbReference>
<dbReference type="EMBL" id="JAGTXO010000054">
    <property type="protein sequence ID" value="KAG8458338.1"/>
    <property type="molecule type" value="Genomic_DNA"/>
</dbReference>
<dbReference type="PROSITE" id="PS00211">
    <property type="entry name" value="ABC_TRANSPORTER_1"/>
    <property type="match status" value="1"/>
</dbReference>
<dbReference type="Pfam" id="PF00005">
    <property type="entry name" value="ABC_tran"/>
    <property type="match status" value="1"/>
</dbReference>
<evidence type="ECO:0000256" key="7">
    <source>
        <dbReference type="ARBA" id="ARBA00024363"/>
    </source>
</evidence>
<dbReference type="GO" id="GO:0016020">
    <property type="term" value="C:membrane"/>
    <property type="evidence" value="ECO:0007669"/>
    <property type="project" value="UniProtKB-SubCell"/>
</dbReference>
<evidence type="ECO:0008006" key="13">
    <source>
        <dbReference type="Google" id="ProtNLM"/>
    </source>
</evidence>
<dbReference type="SUPFAM" id="SSF52540">
    <property type="entry name" value="P-loop containing nucleoside triphosphate hydrolases"/>
    <property type="match status" value="1"/>
</dbReference>
<keyword evidence="6" id="KW-0472">Membrane</keyword>
<dbReference type="OrthoDB" id="6500128at2759"/>
<keyword evidence="2" id="KW-0812">Transmembrane</keyword>
<feature type="domain" description="ABC transporter" evidence="9">
    <location>
        <begin position="352"/>
        <end position="593"/>
    </location>
</feature>
<dbReference type="GO" id="GO:0016887">
    <property type="term" value="F:ATP hydrolysis activity"/>
    <property type="evidence" value="ECO:0007669"/>
    <property type="project" value="InterPro"/>
</dbReference>
<proteinExistence type="inferred from homology"/>
<dbReference type="InterPro" id="IPR011527">
    <property type="entry name" value="ABC1_TM_dom"/>
</dbReference>
<dbReference type="InterPro" id="IPR036640">
    <property type="entry name" value="ABC1_TM_sf"/>
</dbReference>
<dbReference type="Pfam" id="PF00664">
    <property type="entry name" value="ABC_membrane"/>
    <property type="match status" value="1"/>
</dbReference>
<accession>A0A8J5X854</accession>
<dbReference type="OMA" id="INIARWV"/>
<dbReference type="Gene3D" id="3.40.50.300">
    <property type="entry name" value="P-loop containing nucleotide triphosphate hydrolases"/>
    <property type="match status" value="1"/>
</dbReference>
<dbReference type="InterPro" id="IPR017871">
    <property type="entry name" value="ABC_transporter-like_CS"/>
</dbReference>
<evidence type="ECO:0000313" key="11">
    <source>
        <dbReference type="EMBL" id="KAG8458338.1"/>
    </source>
</evidence>
<keyword evidence="3" id="KW-0547">Nucleotide-binding</keyword>
<dbReference type="Proteomes" id="UP000751190">
    <property type="component" value="Unassembled WGS sequence"/>
</dbReference>
<evidence type="ECO:0000256" key="2">
    <source>
        <dbReference type="ARBA" id="ARBA00022692"/>
    </source>
</evidence>
<comment type="subcellular location">
    <subcellularLocation>
        <location evidence="1">Membrane</location>
        <topology evidence="1">Multi-pass membrane protein</topology>
    </subcellularLocation>
</comment>
<dbReference type="SUPFAM" id="SSF90123">
    <property type="entry name" value="ABC transporter transmembrane region"/>
    <property type="match status" value="1"/>
</dbReference>
<feature type="signal peptide" evidence="8">
    <location>
        <begin position="1"/>
        <end position="26"/>
    </location>
</feature>
<dbReference type="InterPro" id="IPR003593">
    <property type="entry name" value="AAA+_ATPase"/>
</dbReference>
<comment type="similarity">
    <text evidence="7">Belongs to the ABC transporter superfamily. ABCB family. Heavy Metal importer (TC 3.A.1.210) subfamily.</text>
</comment>
<dbReference type="InterPro" id="IPR039421">
    <property type="entry name" value="Type_1_exporter"/>
</dbReference>
<dbReference type="PROSITE" id="PS50929">
    <property type="entry name" value="ABC_TM1F"/>
    <property type="match status" value="1"/>
</dbReference>
<evidence type="ECO:0000256" key="8">
    <source>
        <dbReference type="SAM" id="SignalP"/>
    </source>
</evidence>
<dbReference type="AlphaFoldDB" id="A0A8J5X854"/>
<sequence length="600" mass="61097">MGGGRTAWACALCATCLSLAQGLAHARPSGRLGAYFDEHARLLERARALVRESGGGDAAGAPDGDGGLDGANGARLGGWSRIRRELALAPARLALPATATSLCGAAAEMARPVLQGALLDLAASGRSPLWPMLRRLGALNALLWLASMISSTLFARARWRLKMAGRARLLRAVLESEGAALGGRSTGEVVGRLERDTEQLVDTSLHGIERLVSGAAALAVALGAMLRIDARLAAFGLALRSPLALALTRAAAERVGLYGAVQADAIGALDRASAELVAQVTTVQAHGAVDAELERTDALGGAVVRVVDHTLLALLGGGGGGGGGGAERAPGGAPGGARAAGARSPGACAGAMRVDAASYSYGGSGAGVARVEALRAVSVEIPAGAYVAIVGASGSGKSTLALALARLVRPTSGTIALDGVPLGELDAGWLRAHLALVGQDARPFDRSLRENIRFHAQVSDADVRAAAAAMGVDEIAAGLPGGLDAACGEGGCRLSGGQRQRVLLARALVRQPRVLVLDEATSQLDAPSELRALGALERELRARNGTLVTVTHRLAAARRADFMILMERGRVAGIGTHAELLERRCAAYERLVRAEAGEAA</sequence>
<keyword evidence="4" id="KW-0067">ATP-binding</keyword>
<keyword evidence="8" id="KW-0732">Signal</keyword>
<evidence type="ECO:0000259" key="9">
    <source>
        <dbReference type="PROSITE" id="PS50893"/>
    </source>
</evidence>
<evidence type="ECO:0000259" key="10">
    <source>
        <dbReference type="PROSITE" id="PS50929"/>
    </source>
</evidence>
<dbReference type="GO" id="GO:0140359">
    <property type="term" value="F:ABC-type transporter activity"/>
    <property type="evidence" value="ECO:0007669"/>
    <property type="project" value="InterPro"/>
</dbReference>
<dbReference type="InterPro" id="IPR027417">
    <property type="entry name" value="P-loop_NTPase"/>
</dbReference>
<evidence type="ECO:0000256" key="3">
    <source>
        <dbReference type="ARBA" id="ARBA00022741"/>
    </source>
</evidence>
<protein>
    <recommendedName>
        <fullName evidence="13">ATP-dependent transporter ycf16</fullName>
    </recommendedName>
</protein>
<feature type="chain" id="PRO_5035297548" description="ATP-dependent transporter ycf16" evidence="8">
    <location>
        <begin position="27"/>
        <end position="600"/>
    </location>
</feature>
<dbReference type="InterPro" id="IPR003439">
    <property type="entry name" value="ABC_transporter-like_ATP-bd"/>
</dbReference>
<organism evidence="11 12">
    <name type="scientific">Diacronema lutheri</name>
    <name type="common">Unicellular marine alga</name>
    <name type="synonym">Monochrysis lutheri</name>
    <dbReference type="NCBI Taxonomy" id="2081491"/>
    <lineage>
        <taxon>Eukaryota</taxon>
        <taxon>Haptista</taxon>
        <taxon>Haptophyta</taxon>
        <taxon>Pavlovophyceae</taxon>
        <taxon>Pavlovales</taxon>
        <taxon>Pavlovaceae</taxon>
        <taxon>Diacronema</taxon>
    </lineage>
</organism>
<evidence type="ECO:0000256" key="1">
    <source>
        <dbReference type="ARBA" id="ARBA00004141"/>
    </source>
</evidence>
<keyword evidence="5" id="KW-1133">Transmembrane helix</keyword>
<reference evidence="11" key="1">
    <citation type="submission" date="2021-05" db="EMBL/GenBank/DDBJ databases">
        <title>The genome of the haptophyte Pavlova lutheri (Diacronema luteri, Pavlovales) - a model for lipid biosynthesis in eukaryotic algae.</title>
        <authorList>
            <person name="Hulatt C.J."/>
            <person name="Posewitz M.C."/>
        </authorList>
    </citation>
    <scope>NUCLEOTIDE SEQUENCE</scope>
    <source>
        <strain evidence="11">NIVA-4/92</strain>
    </source>
</reference>
<dbReference type="PROSITE" id="PS50893">
    <property type="entry name" value="ABC_TRANSPORTER_2"/>
    <property type="match status" value="1"/>
</dbReference>
<dbReference type="GO" id="GO:0034040">
    <property type="term" value="F:ATPase-coupled lipid transmembrane transporter activity"/>
    <property type="evidence" value="ECO:0007669"/>
    <property type="project" value="TreeGrafter"/>
</dbReference>
<gene>
    <name evidence="11" type="ORF">KFE25_005185</name>
</gene>
<evidence type="ECO:0000256" key="5">
    <source>
        <dbReference type="ARBA" id="ARBA00022989"/>
    </source>
</evidence>
<feature type="domain" description="ABC transmembrane type-1" evidence="10">
    <location>
        <begin position="97"/>
        <end position="295"/>
    </location>
</feature>
<evidence type="ECO:0000256" key="6">
    <source>
        <dbReference type="ARBA" id="ARBA00023136"/>
    </source>
</evidence>
<keyword evidence="12" id="KW-1185">Reference proteome</keyword>
<name>A0A8J5X854_DIALT</name>